<proteinExistence type="predicted"/>
<dbReference type="InterPro" id="IPR014550">
    <property type="entry name" value="UCP028704_OpgC"/>
</dbReference>
<dbReference type="PANTHER" id="PTHR38592">
    <property type="entry name" value="BLL4819 PROTEIN"/>
    <property type="match status" value="1"/>
</dbReference>
<protein>
    <submittedName>
        <fullName evidence="2">Acyltransferase family domain protein</fullName>
    </submittedName>
</protein>
<feature type="transmembrane region" description="Helical" evidence="1">
    <location>
        <begin position="168"/>
        <end position="187"/>
    </location>
</feature>
<feature type="transmembrane region" description="Helical" evidence="1">
    <location>
        <begin position="36"/>
        <end position="56"/>
    </location>
</feature>
<feature type="transmembrane region" description="Helical" evidence="1">
    <location>
        <begin position="385"/>
        <end position="404"/>
    </location>
</feature>
<dbReference type="AlphaFoldDB" id="A0A017HPE5"/>
<dbReference type="GO" id="GO:0016746">
    <property type="term" value="F:acyltransferase activity"/>
    <property type="evidence" value="ECO:0007669"/>
    <property type="project" value="UniProtKB-KW"/>
</dbReference>
<reference evidence="2 3" key="1">
    <citation type="submission" date="2013-02" db="EMBL/GenBank/DDBJ databases">
        <authorList>
            <person name="Fiebig A."/>
            <person name="Goeker M."/>
            <person name="Klenk H.-P.P."/>
        </authorList>
    </citation>
    <scope>NUCLEOTIDE SEQUENCE [LARGE SCALE GENOMIC DNA]</scope>
    <source>
        <strain evidence="2 3">DSM 19309</strain>
    </source>
</reference>
<feature type="transmembrane region" description="Helical" evidence="1">
    <location>
        <begin position="192"/>
        <end position="210"/>
    </location>
</feature>
<evidence type="ECO:0000256" key="1">
    <source>
        <dbReference type="SAM" id="Phobius"/>
    </source>
</evidence>
<feature type="transmembrane region" description="Helical" evidence="1">
    <location>
        <begin position="102"/>
        <end position="124"/>
    </location>
</feature>
<comment type="caution">
    <text evidence="2">The sequence shown here is derived from an EMBL/GenBank/DDBJ whole genome shotgun (WGS) entry which is preliminary data.</text>
</comment>
<feature type="transmembrane region" description="Helical" evidence="1">
    <location>
        <begin position="259"/>
        <end position="277"/>
    </location>
</feature>
<name>A0A017HPE5_9RHOB</name>
<sequence>MLEQAGSADMTSLYGRQGYPSYAGYRDLRFDFMRGFAMLSVVAAHLEFFSWFNFLFWERLGIISAAEMFVVTAGLVLGLVNRKVVEREGMARVTERLWRRSFVLWRALVVTVLLIIVVRSLGLIDMTAVTTFTDRFAGQVYPMIPAPEVPWYDQLALVLTMRVSPHQIQILGLYVFLLAGAPLALWLLHRRLLGVFFGLTWALYFAGWQMPPDTPLLGMQFEYAFPLMMYQVLFTHALAVGFFRVEIAVWLADPLRRRLAVGITVALALGFFIFAQATPNPSFPAWSRLNLILGERFQAIYDVWFVKKHPGLLRLLNVAAFFGALYALLTYFWQPLNKALGWLLIPLGEASLYVFLMHLIFIVLIDQIPGYFDVIPDWNGVWPTRIWINTALYLGTMLGLWALVKNKVLFSVVPR</sequence>
<evidence type="ECO:0000313" key="2">
    <source>
        <dbReference type="EMBL" id="EYD76377.1"/>
    </source>
</evidence>
<feature type="transmembrane region" description="Helical" evidence="1">
    <location>
        <begin position="340"/>
        <end position="365"/>
    </location>
</feature>
<dbReference type="Pfam" id="PF10129">
    <property type="entry name" value="OpgC_C"/>
    <property type="match status" value="1"/>
</dbReference>
<evidence type="ECO:0000313" key="3">
    <source>
        <dbReference type="Proteomes" id="UP000019666"/>
    </source>
</evidence>
<dbReference type="HOGENOM" id="CLU_042262_0_0_5"/>
<keyword evidence="1" id="KW-0472">Membrane</keyword>
<dbReference type="PANTHER" id="PTHR38592:SF3">
    <property type="entry name" value="BLL4819 PROTEIN"/>
    <property type="match status" value="1"/>
</dbReference>
<keyword evidence="2" id="KW-0012">Acyltransferase</keyword>
<accession>A0A017HPE5</accession>
<feature type="transmembrane region" description="Helical" evidence="1">
    <location>
        <begin position="62"/>
        <end position="81"/>
    </location>
</feature>
<dbReference type="EMBL" id="AOSK01000046">
    <property type="protein sequence ID" value="EYD76377.1"/>
    <property type="molecule type" value="Genomic_DNA"/>
</dbReference>
<feature type="transmembrane region" description="Helical" evidence="1">
    <location>
        <begin position="312"/>
        <end position="333"/>
    </location>
</feature>
<keyword evidence="2" id="KW-0808">Transferase</keyword>
<organism evidence="2 3">
    <name type="scientific">Rubellimicrobium mesophilum DSM 19309</name>
    <dbReference type="NCBI Taxonomy" id="442562"/>
    <lineage>
        <taxon>Bacteria</taxon>
        <taxon>Pseudomonadati</taxon>
        <taxon>Pseudomonadota</taxon>
        <taxon>Alphaproteobacteria</taxon>
        <taxon>Rhodobacterales</taxon>
        <taxon>Roseobacteraceae</taxon>
        <taxon>Rubellimicrobium</taxon>
    </lineage>
</organism>
<keyword evidence="1" id="KW-1133">Transmembrane helix</keyword>
<dbReference type="Proteomes" id="UP000019666">
    <property type="component" value="Unassembled WGS sequence"/>
</dbReference>
<keyword evidence="3" id="KW-1185">Reference proteome</keyword>
<feature type="transmembrane region" description="Helical" evidence="1">
    <location>
        <begin position="230"/>
        <end position="252"/>
    </location>
</feature>
<gene>
    <name evidence="2" type="ORF">Rumeso_02041</name>
</gene>
<dbReference type="STRING" id="442562.Rumeso_02041"/>
<keyword evidence="1" id="KW-0812">Transmembrane</keyword>